<protein>
    <submittedName>
        <fullName evidence="2">DUF5343 domain-containing protein</fullName>
    </submittedName>
</protein>
<evidence type="ECO:0000313" key="3">
    <source>
        <dbReference type="Proteomes" id="UP001469089"/>
    </source>
</evidence>
<reference evidence="2 3" key="1">
    <citation type="journal article" date="2024" name="Chem. Sci.">
        <title>Discovery of a lagriamide polyketide by integrated genome mining, isotopic labeling, and untargeted metabolomics.</title>
        <authorList>
            <person name="Fergusson C.H."/>
            <person name="Saulog J."/>
            <person name="Paulo B.S."/>
            <person name="Wilson D.M."/>
            <person name="Liu D.Y."/>
            <person name="Morehouse N.J."/>
            <person name="Waterworth S."/>
            <person name="Barkei J."/>
            <person name="Gray C.A."/>
            <person name="Kwan J.C."/>
            <person name="Eustaquio A.S."/>
            <person name="Linington R.G."/>
        </authorList>
    </citation>
    <scope>NUCLEOTIDE SEQUENCE [LARGE SCALE GENOMIC DNA]</scope>
    <source>
        <strain evidence="2 3">RL17-338-BIF-B</strain>
    </source>
</reference>
<comment type="caution">
    <text evidence="2">The sequence shown here is derived from an EMBL/GenBank/DDBJ whole genome shotgun (WGS) entry which is preliminary data.</text>
</comment>
<dbReference type="Proteomes" id="UP001469089">
    <property type="component" value="Unassembled WGS sequence"/>
</dbReference>
<proteinExistence type="predicted"/>
<organism evidence="2 3">
    <name type="scientific">Paraburkholderia acidicola</name>
    <dbReference type="NCBI Taxonomy" id="1912599"/>
    <lineage>
        <taxon>Bacteria</taxon>
        <taxon>Pseudomonadati</taxon>
        <taxon>Pseudomonadota</taxon>
        <taxon>Betaproteobacteria</taxon>
        <taxon>Burkholderiales</taxon>
        <taxon>Burkholderiaceae</taxon>
        <taxon>Paraburkholderia</taxon>
    </lineage>
</organism>
<keyword evidence="3" id="KW-1185">Reference proteome</keyword>
<dbReference type="RefSeq" id="WP_349542484.1">
    <property type="nucleotide sequence ID" value="NZ_JAOALG010000001.1"/>
</dbReference>
<dbReference type="EMBL" id="JAOALG010000001">
    <property type="protein sequence ID" value="MEQ5840266.1"/>
    <property type="molecule type" value="Genomic_DNA"/>
</dbReference>
<feature type="region of interest" description="Disordered" evidence="1">
    <location>
        <begin position="141"/>
        <end position="168"/>
    </location>
</feature>
<evidence type="ECO:0000313" key="2">
    <source>
        <dbReference type="EMBL" id="MEQ5840266.1"/>
    </source>
</evidence>
<evidence type="ECO:0000256" key="1">
    <source>
        <dbReference type="SAM" id="MobiDB-lite"/>
    </source>
</evidence>
<sequence>MAASLPYLVSYKNVERLFSGIATAKVPDNFTQTFLAQTLGLKASSDRPFIPLMRTLGFIDTSGRPTSSYRELKNPQHAKVAIANAIRMAYAPLFEANEAVHTLSSEQLRGLIAQVAGTDEEMTKRIAYTFTALSKQGEFLSTSRRSKADINEPDEGSDENGDEQQSPIEKLKTMRRDGLRPEFHYNFQIHLPANGTEETYLSIFNALRKVFQ</sequence>
<feature type="compositionally biased region" description="Acidic residues" evidence="1">
    <location>
        <begin position="151"/>
        <end position="162"/>
    </location>
</feature>
<accession>A0ABV1LNE2</accession>
<dbReference type="InterPro" id="IPR035235">
    <property type="entry name" value="DUF5343"/>
</dbReference>
<name>A0ABV1LNE2_9BURK</name>
<dbReference type="Pfam" id="PF17278">
    <property type="entry name" value="DUF5343"/>
    <property type="match status" value="1"/>
</dbReference>
<gene>
    <name evidence="2" type="ORF">N0A02_12590</name>
</gene>